<comment type="caution">
    <text evidence="1">The sequence shown here is derived from an EMBL/GenBank/DDBJ whole genome shotgun (WGS) entry which is preliminary data.</text>
</comment>
<sequence length="488" mass="55727">MEEVEISEMERGCLKRQLSDQEEINKLATTVTEYIKLMESDEGVEHWKKHSIYKVPAPVADINSKAFAPKVVSLGPYHHGEAHLKPMEMHKHRAARHFIQKSQKCTKDYVEALWEVLPELMDSYSQLDVWMGENNRGRFLELMLIDGCFLLEILRICSPDELQDYDEHDPVFSRSGLAFNFHLWRDLYMLENQVPFSALERLLTVQNDKTSEENCVYINNLISMFVIRRQDTGVTGGLHMLDIARKILAEPKGMELSEEEQQEIIRSVHEEMGGLPRTGNDIQAALDKMSPAAKSRSVMELCHAGVEFRAADGVVTALSSIEFKNDVLTMPVIRPYDLDLEVLAPNIVAFERMHHGPPNATYYISFVKGLLASAADVSYLRSMKIIQSTDLGDDEIVQTFKRLAYGEPGVGLISRLCLIQNQLDKFYSNRTKGWGGRLWKWITSLKQKYFNNPWAFIAVVSATLLLALTMAQTYYAARPYWASKHKNN</sequence>
<dbReference type="Proteomes" id="UP001234297">
    <property type="component" value="Chromosome 8"/>
</dbReference>
<accession>A0ACC2LLQ5</accession>
<proteinExistence type="predicted"/>
<protein>
    <submittedName>
        <fullName evidence="1">Uncharacterized protein</fullName>
    </submittedName>
</protein>
<organism evidence="1 2">
    <name type="scientific">Persea americana</name>
    <name type="common">Avocado</name>
    <dbReference type="NCBI Taxonomy" id="3435"/>
    <lineage>
        <taxon>Eukaryota</taxon>
        <taxon>Viridiplantae</taxon>
        <taxon>Streptophyta</taxon>
        <taxon>Embryophyta</taxon>
        <taxon>Tracheophyta</taxon>
        <taxon>Spermatophyta</taxon>
        <taxon>Magnoliopsida</taxon>
        <taxon>Magnoliidae</taxon>
        <taxon>Laurales</taxon>
        <taxon>Lauraceae</taxon>
        <taxon>Persea</taxon>
    </lineage>
</organism>
<keyword evidence="2" id="KW-1185">Reference proteome</keyword>
<reference evidence="1 2" key="1">
    <citation type="journal article" date="2022" name="Hortic Res">
        <title>A haplotype resolved chromosomal level avocado genome allows analysis of novel avocado genes.</title>
        <authorList>
            <person name="Nath O."/>
            <person name="Fletcher S.J."/>
            <person name="Hayward A."/>
            <person name="Shaw L.M."/>
            <person name="Masouleh A.K."/>
            <person name="Furtado A."/>
            <person name="Henry R.J."/>
            <person name="Mitter N."/>
        </authorList>
    </citation>
    <scope>NUCLEOTIDE SEQUENCE [LARGE SCALE GENOMIC DNA]</scope>
    <source>
        <strain evidence="2">cv. Hass</strain>
    </source>
</reference>
<gene>
    <name evidence="1" type="ORF">MRB53_027287</name>
</gene>
<name>A0ACC2LLQ5_PERAE</name>
<evidence type="ECO:0000313" key="2">
    <source>
        <dbReference type="Proteomes" id="UP001234297"/>
    </source>
</evidence>
<dbReference type="EMBL" id="CM056816">
    <property type="protein sequence ID" value="KAJ8633951.1"/>
    <property type="molecule type" value="Genomic_DNA"/>
</dbReference>
<evidence type="ECO:0000313" key="1">
    <source>
        <dbReference type="EMBL" id="KAJ8633951.1"/>
    </source>
</evidence>